<dbReference type="PANTHER" id="PTHR10256:SF0">
    <property type="entry name" value="INACTIVE SELENIDE, WATER DIKINASE-LIKE PROTEIN-RELATED"/>
    <property type="match status" value="1"/>
</dbReference>
<name>A0A2H9T7Z4_9ZZZZ</name>
<dbReference type="Pfam" id="PF00586">
    <property type="entry name" value="AIRS"/>
    <property type="match status" value="1"/>
</dbReference>
<dbReference type="NCBIfam" id="TIGR00476">
    <property type="entry name" value="selD"/>
    <property type="match status" value="1"/>
</dbReference>
<evidence type="ECO:0000256" key="4">
    <source>
        <dbReference type="ARBA" id="ARBA00022741"/>
    </source>
</evidence>
<evidence type="ECO:0000256" key="8">
    <source>
        <dbReference type="ARBA" id="ARBA00023266"/>
    </source>
</evidence>
<organism evidence="11">
    <name type="scientific">invertebrate metagenome</name>
    <dbReference type="NCBI Taxonomy" id="1711999"/>
    <lineage>
        <taxon>unclassified sequences</taxon>
        <taxon>metagenomes</taxon>
        <taxon>organismal metagenomes</taxon>
    </lineage>
</organism>
<feature type="domain" description="PurM-like N-terminal" evidence="9">
    <location>
        <begin position="22"/>
        <end position="129"/>
    </location>
</feature>
<dbReference type="FunFam" id="3.90.650.10:FF:000004">
    <property type="entry name" value="Selenide, water dikinase"/>
    <property type="match status" value="1"/>
</dbReference>
<evidence type="ECO:0000259" key="10">
    <source>
        <dbReference type="Pfam" id="PF02769"/>
    </source>
</evidence>
<protein>
    <submittedName>
        <fullName evidence="11">Selenide, water dikinase</fullName>
        <ecNumber evidence="11">2.7.9.3</ecNumber>
    </submittedName>
</protein>
<feature type="domain" description="PurM-like C-terminal" evidence="10">
    <location>
        <begin position="142"/>
        <end position="313"/>
    </location>
</feature>
<sequence>MLEGLSDTQKYDALLVGNDTSDDGAVYDMGNGESVISSTDFFMPIVDDPYDFGRVAAANAISDIYAMGGTPMMALAILGWPVNVLPVDAAREVLRGGRDTCREAGMPMAGGHSIDTVEPIFGLAVNGRIATDRVKRNAGGHAGDRLYLTKPLGSGILTSAMKKGICTPEDEREAIEVMCSLNKAGAIFSVMKGVHGITDVTGFGLLGHLFEMCQGAGVGAVIERDEVPVLDSARRYLEQGCIPGGSQRNFECYGEHLGNVTEDDRRLFLDSQTSGGLLIAVNPEAEQEFLTVARQSRLKLSYCGYLTETGQDKTIKII</sequence>
<keyword evidence="8" id="KW-0711">Selenium</keyword>
<dbReference type="InterPro" id="IPR010918">
    <property type="entry name" value="PurM-like_C_dom"/>
</dbReference>
<keyword evidence="5 11" id="KW-0418">Kinase</keyword>
<dbReference type="Gene3D" id="3.90.650.10">
    <property type="entry name" value="PurM-like C-terminal domain"/>
    <property type="match status" value="1"/>
</dbReference>
<evidence type="ECO:0000256" key="2">
    <source>
        <dbReference type="ARBA" id="ARBA00022679"/>
    </source>
</evidence>
<dbReference type="EMBL" id="NSIT01000075">
    <property type="protein sequence ID" value="PJE79352.1"/>
    <property type="molecule type" value="Genomic_DNA"/>
</dbReference>
<dbReference type="HAMAP" id="MF_00625">
    <property type="entry name" value="SelD"/>
    <property type="match status" value="1"/>
</dbReference>
<dbReference type="Gene3D" id="3.30.1330.10">
    <property type="entry name" value="PurM-like, N-terminal domain"/>
    <property type="match status" value="1"/>
</dbReference>
<dbReference type="SUPFAM" id="SSF55326">
    <property type="entry name" value="PurM N-terminal domain-like"/>
    <property type="match status" value="1"/>
</dbReference>
<dbReference type="FunFam" id="3.30.1330.10:FF:000003">
    <property type="entry name" value="Selenide, water dikinase"/>
    <property type="match status" value="1"/>
</dbReference>
<evidence type="ECO:0000256" key="6">
    <source>
        <dbReference type="ARBA" id="ARBA00022840"/>
    </source>
</evidence>
<keyword evidence="2 11" id="KW-0808">Transferase</keyword>
<evidence type="ECO:0000313" key="11">
    <source>
        <dbReference type="EMBL" id="PJE79352.1"/>
    </source>
</evidence>
<evidence type="ECO:0000256" key="5">
    <source>
        <dbReference type="ARBA" id="ARBA00022777"/>
    </source>
</evidence>
<comment type="similarity">
    <text evidence="1">Belongs to the selenophosphate synthase 1 family. Class I subfamily.</text>
</comment>
<dbReference type="NCBIfam" id="NF002098">
    <property type="entry name" value="PRK00943.1"/>
    <property type="match status" value="1"/>
</dbReference>
<proteinExistence type="inferred from homology"/>
<evidence type="ECO:0000256" key="3">
    <source>
        <dbReference type="ARBA" id="ARBA00022723"/>
    </source>
</evidence>
<dbReference type="PANTHER" id="PTHR10256">
    <property type="entry name" value="SELENIDE, WATER DIKINASE"/>
    <property type="match status" value="1"/>
</dbReference>
<comment type="caution">
    <text evidence="11">The sequence shown here is derived from an EMBL/GenBank/DDBJ whole genome shotgun (WGS) entry which is preliminary data.</text>
</comment>
<accession>A0A2H9T7Z4</accession>
<evidence type="ECO:0000259" key="9">
    <source>
        <dbReference type="Pfam" id="PF00586"/>
    </source>
</evidence>
<dbReference type="PIRSF" id="PIRSF036407">
    <property type="entry name" value="Selenphspht_syn"/>
    <property type="match status" value="1"/>
</dbReference>
<reference evidence="11" key="1">
    <citation type="journal article" date="2017" name="Appl. Environ. Microbiol.">
        <title>Molecular characterization of an Endozoicomonas-like organism causing infection in king scallop Pecten maximus L.</title>
        <authorList>
            <person name="Cano I."/>
            <person name="van Aerle R."/>
            <person name="Ross S."/>
            <person name="Verner-Jeffreys D.W."/>
            <person name="Paley R.K."/>
            <person name="Rimmer G."/>
            <person name="Ryder D."/>
            <person name="Hooper P."/>
            <person name="Stone D."/>
            <person name="Feist S.W."/>
        </authorList>
    </citation>
    <scope>NUCLEOTIDE SEQUENCE</scope>
</reference>
<dbReference type="AlphaFoldDB" id="A0A2H9T7Z4"/>
<dbReference type="GO" id="GO:0046872">
    <property type="term" value="F:metal ion binding"/>
    <property type="evidence" value="ECO:0007669"/>
    <property type="project" value="UniProtKB-KW"/>
</dbReference>
<dbReference type="GO" id="GO:0005524">
    <property type="term" value="F:ATP binding"/>
    <property type="evidence" value="ECO:0007669"/>
    <property type="project" value="UniProtKB-KW"/>
</dbReference>
<keyword evidence="6" id="KW-0067">ATP-binding</keyword>
<keyword evidence="4" id="KW-0547">Nucleotide-binding</keyword>
<dbReference type="CDD" id="cd02195">
    <property type="entry name" value="SelD"/>
    <property type="match status" value="1"/>
</dbReference>
<dbReference type="GO" id="GO:0004756">
    <property type="term" value="F:selenide, water dikinase activity"/>
    <property type="evidence" value="ECO:0007669"/>
    <property type="project" value="UniProtKB-EC"/>
</dbReference>
<dbReference type="InterPro" id="IPR023061">
    <property type="entry name" value="SelD_I"/>
</dbReference>
<dbReference type="InterPro" id="IPR036921">
    <property type="entry name" value="PurM-like_N_sf"/>
</dbReference>
<dbReference type="Pfam" id="PF02769">
    <property type="entry name" value="AIRS_C"/>
    <property type="match status" value="1"/>
</dbReference>
<dbReference type="GO" id="GO:0016260">
    <property type="term" value="P:selenocysteine biosynthetic process"/>
    <property type="evidence" value="ECO:0007669"/>
    <property type="project" value="InterPro"/>
</dbReference>
<dbReference type="InterPro" id="IPR004536">
    <property type="entry name" value="SPS/SelD"/>
</dbReference>
<dbReference type="InterPro" id="IPR016188">
    <property type="entry name" value="PurM-like_N"/>
</dbReference>
<dbReference type="GO" id="GO:0005737">
    <property type="term" value="C:cytoplasm"/>
    <property type="evidence" value="ECO:0007669"/>
    <property type="project" value="TreeGrafter"/>
</dbReference>
<evidence type="ECO:0000256" key="1">
    <source>
        <dbReference type="ARBA" id="ARBA00008026"/>
    </source>
</evidence>
<dbReference type="InterPro" id="IPR036676">
    <property type="entry name" value="PurM-like_C_sf"/>
</dbReference>
<keyword evidence="3" id="KW-0479">Metal-binding</keyword>
<keyword evidence="7" id="KW-0460">Magnesium</keyword>
<dbReference type="EC" id="2.7.9.3" evidence="11"/>
<evidence type="ECO:0000256" key="7">
    <source>
        <dbReference type="ARBA" id="ARBA00022842"/>
    </source>
</evidence>
<gene>
    <name evidence="11" type="primary">selD</name>
    <name evidence="11" type="ORF">CI610_01674</name>
</gene>
<dbReference type="SUPFAM" id="SSF56042">
    <property type="entry name" value="PurM C-terminal domain-like"/>
    <property type="match status" value="1"/>
</dbReference>